<dbReference type="OrthoDB" id="9771118at2"/>
<gene>
    <name evidence="3" type="ORF">C8N38_11165</name>
</gene>
<proteinExistence type="predicted"/>
<dbReference type="PANTHER" id="PTHR37951:SF1">
    <property type="entry name" value="TYPE VI SECRETION SYSTEM COMPONENT TSSA1"/>
    <property type="match status" value="1"/>
</dbReference>
<dbReference type="PANTHER" id="PTHR37951">
    <property type="entry name" value="CYTOPLASMIC PROTEIN-RELATED"/>
    <property type="match status" value="1"/>
</dbReference>
<keyword evidence="4" id="KW-1185">Reference proteome</keyword>
<evidence type="ECO:0000313" key="3">
    <source>
        <dbReference type="EMBL" id="PTW46581.1"/>
    </source>
</evidence>
<dbReference type="InterPro" id="IPR017740">
    <property type="entry name" value="TssA-like"/>
</dbReference>
<reference evidence="3 4" key="1">
    <citation type="submission" date="2018-04" db="EMBL/GenBank/DDBJ databases">
        <title>Genomic Encyclopedia of Archaeal and Bacterial Type Strains, Phase II (KMG-II): from individual species to whole genera.</title>
        <authorList>
            <person name="Goeker M."/>
        </authorList>
    </citation>
    <scope>NUCLEOTIDE SEQUENCE [LARGE SCALE GENOMIC DNA]</scope>
    <source>
        <strain evidence="3 4">DSM 19783</strain>
    </source>
</reference>
<accession>A0A8E2VHV6</accession>
<name>A0A8E2VHV6_9RHOB</name>
<comment type="caution">
    <text evidence="3">The sequence shown here is derived from an EMBL/GenBank/DDBJ whole genome shotgun (WGS) entry which is preliminary data.</text>
</comment>
<feature type="domain" description="ImpA N-terminal" evidence="2">
    <location>
        <begin position="8"/>
        <end position="141"/>
    </location>
</feature>
<dbReference type="Proteomes" id="UP000244037">
    <property type="component" value="Unassembled WGS sequence"/>
</dbReference>
<feature type="region of interest" description="Disordered" evidence="1">
    <location>
        <begin position="369"/>
        <end position="391"/>
    </location>
</feature>
<dbReference type="RefSeq" id="WP_108027880.1">
    <property type="nucleotide sequence ID" value="NZ_QAYC01000011.1"/>
</dbReference>
<dbReference type="Pfam" id="PF06812">
    <property type="entry name" value="ImpA_N"/>
    <property type="match status" value="1"/>
</dbReference>
<dbReference type="EMBL" id="QAYC01000011">
    <property type="protein sequence ID" value="PTW46581.1"/>
    <property type="molecule type" value="Genomic_DNA"/>
</dbReference>
<dbReference type="InterPro" id="IPR010657">
    <property type="entry name" value="ImpA_N"/>
</dbReference>
<dbReference type="AlphaFoldDB" id="A0A8E2VHV6"/>
<protein>
    <submittedName>
        <fullName evidence="3">Type VI secretion system protein ImpA</fullName>
    </submittedName>
</protein>
<evidence type="ECO:0000259" key="2">
    <source>
        <dbReference type="Pfam" id="PF06812"/>
    </source>
</evidence>
<sequence length="448" mass="47553">MGLDSLAEPMVDDGPCGPDLNARMDPDFDAYYFAALGRLPDAYARPGVTRPDGSVSPDRVFDPGTLDLAAELRQIDALLGRSRDLRLLALRVQWLALAGRVPDVAETLETVALLLERYPREVHPGAEGDPAERREALAELAAPATVIQPLTWAGLAGSAEVTLRKLRVAAGQATPLQGESGLSTESLTAVLADPGNGARLTRTLTALDRAMAAVTRIVAACAADPEAPFTPHLDPLTGVLAEMRGAIVAVRPDLAAPVPIPEAPAPEPVPHSAPVQVPPRDRALPAGAPEVRDQDHARRLLEACEAYYRRAEPSSPALLLVTQARLLIGRPLIEALEVLMPGRAAEAQIGFGPETGFVLDSARLRSLTEEAGPADPAPARAESTLRPPPPAIDSAEQAAGTMRAVEDHFRRTERSSPVPMLLERAQAYLGKDFPSILRELLPSAEGGR</sequence>
<organism evidence="3 4">
    <name type="scientific">Rhodovulum kholense</name>
    <dbReference type="NCBI Taxonomy" id="453584"/>
    <lineage>
        <taxon>Bacteria</taxon>
        <taxon>Pseudomonadati</taxon>
        <taxon>Pseudomonadota</taxon>
        <taxon>Alphaproteobacteria</taxon>
        <taxon>Rhodobacterales</taxon>
        <taxon>Paracoccaceae</taxon>
        <taxon>Rhodovulum</taxon>
    </lineage>
</organism>
<evidence type="ECO:0000313" key="4">
    <source>
        <dbReference type="Proteomes" id="UP000244037"/>
    </source>
</evidence>
<evidence type="ECO:0000256" key="1">
    <source>
        <dbReference type="SAM" id="MobiDB-lite"/>
    </source>
</evidence>